<dbReference type="Gene3D" id="3.10.580.10">
    <property type="entry name" value="CBS-domain"/>
    <property type="match status" value="1"/>
</dbReference>
<evidence type="ECO:0000256" key="1">
    <source>
        <dbReference type="ARBA" id="ARBA00023122"/>
    </source>
</evidence>
<dbReference type="InterPro" id="IPR051257">
    <property type="entry name" value="Diverse_CBS-Domain"/>
</dbReference>
<dbReference type="Proteomes" id="UP000268094">
    <property type="component" value="Unassembled WGS sequence"/>
</dbReference>
<dbReference type="InterPro" id="IPR000644">
    <property type="entry name" value="CBS_dom"/>
</dbReference>
<dbReference type="PANTHER" id="PTHR43080:SF2">
    <property type="entry name" value="CBS DOMAIN-CONTAINING PROTEIN"/>
    <property type="match status" value="1"/>
</dbReference>
<feature type="domain" description="CBS" evidence="3">
    <location>
        <begin position="7"/>
        <end position="63"/>
    </location>
</feature>
<feature type="domain" description="CBS" evidence="3">
    <location>
        <begin position="72"/>
        <end position="131"/>
    </location>
</feature>
<dbReference type="RefSeq" id="WP_120542729.1">
    <property type="nucleotide sequence ID" value="NZ_RAVZ01000163.1"/>
</dbReference>
<protein>
    <submittedName>
        <fullName evidence="4">CBS domain-containing protein</fullName>
    </submittedName>
</protein>
<keyword evidence="5" id="KW-1185">Reference proteome</keyword>
<comment type="caution">
    <text evidence="4">The sequence shown here is derived from an EMBL/GenBank/DDBJ whole genome shotgun (WGS) entry which is preliminary data.</text>
</comment>
<evidence type="ECO:0000256" key="2">
    <source>
        <dbReference type="PROSITE-ProRule" id="PRU00703"/>
    </source>
</evidence>
<dbReference type="OrthoDB" id="9802114at2"/>
<evidence type="ECO:0000313" key="4">
    <source>
        <dbReference type="EMBL" id="RKG84142.1"/>
    </source>
</evidence>
<dbReference type="SUPFAM" id="SSF54631">
    <property type="entry name" value="CBS-domain pair"/>
    <property type="match status" value="1"/>
</dbReference>
<gene>
    <name evidence="4" type="ORF">D7V88_22640</name>
</gene>
<dbReference type="InterPro" id="IPR046342">
    <property type="entry name" value="CBS_dom_sf"/>
</dbReference>
<dbReference type="AlphaFoldDB" id="A0A3A8ILA4"/>
<keyword evidence="1 2" id="KW-0129">CBS domain</keyword>
<proteinExistence type="predicted"/>
<evidence type="ECO:0000313" key="5">
    <source>
        <dbReference type="Proteomes" id="UP000268094"/>
    </source>
</evidence>
<dbReference type="SMART" id="SM00116">
    <property type="entry name" value="CBS"/>
    <property type="match status" value="2"/>
</dbReference>
<evidence type="ECO:0000259" key="3">
    <source>
        <dbReference type="PROSITE" id="PS51371"/>
    </source>
</evidence>
<dbReference type="PANTHER" id="PTHR43080">
    <property type="entry name" value="CBS DOMAIN-CONTAINING PROTEIN CBSX3, MITOCHONDRIAL"/>
    <property type="match status" value="1"/>
</dbReference>
<dbReference type="Pfam" id="PF00571">
    <property type="entry name" value="CBS"/>
    <property type="match status" value="2"/>
</dbReference>
<dbReference type="PROSITE" id="PS51371">
    <property type="entry name" value="CBS"/>
    <property type="match status" value="2"/>
</dbReference>
<organism evidence="4 5">
    <name type="scientific">Corallococcus terminator</name>
    <dbReference type="NCBI Taxonomy" id="2316733"/>
    <lineage>
        <taxon>Bacteria</taxon>
        <taxon>Pseudomonadati</taxon>
        <taxon>Myxococcota</taxon>
        <taxon>Myxococcia</taxon>
        <taxon>Myxococcales</taxon>
        <taxon>Cystobacterineae</taxon>
        <taxon>Myxococcaceae</taxon>
        <taxon>Corallococcus</taxon>
    </lineage>
</organism>
<dbReference type="CDD" id="cd04622">
    <property type="entry name" value="CBS_pair_HRP1_like"/>
    <property type="match status" value="1"/>
</dbReference>
<sequence length="139" mass="15102">MRISELMKKDVETIDAGECLRTAAERMRIHYIGALPVTENGQLVGMLTDRDIAVRSTALGKDPNVTSVREAMTATVITCSADDSLDAGELLMEEKSVRRLVVVDADHHAVGILSMDDVATVPGKLIRPGELLEHLSIYS</sequence>
<accession>A0A3A8ILA4</accession>
<dbReference type="EMBL" id="RAVZ01000163">
    <property type="protein sequence ID" value="RKG84142.1"/>
    <property type="molecule type" value="Genomic_DNA"/>
</dbReference>
<reference evidence="5" key="1">
    <citation type="submission" date="2018-09" db="EMBL/GenBank/DDBJ databases">
        <authorList>
            <person name="Livingstone P.G."/>
            <person name="Whitworth D.E."/>
        </authorList>
    </citation>
    <scope>NUCLEOTIDE SEQUENCE [LARGE SCALE GENOMIC DNA]</scope>
    <source>
        <strain evidence="5">CA054A</strain>
    </source>
</reference>
<name>A0A3A8ILA4_9BACT</name>